<keyword evidence="1" id="KW-0472">Membrane</keyword>
<dbReference type="EMBL" id="JAUQSZ010000013">
    <property type="protein sequence ID" value="MDO7844015.1"/>
    <property type="molecule type" value="Genomic_DNA"/>
</dbReference>
<evidence type="ECO:0000313" key="2">
    <source>
        <dbReference type="EMBL" id="MDO7844015.1"/>
    </source>
</evidence>
<evidence type="ECO:0000313" key="3">
    <source>
        <dbReference type="Proteomes" id="UP001176468"/>
    </source>
</evidence>
<protein>
    <submittedName>
        <fullName evidence="2">Uncharacterized protein</fullName>
    </submittedName>
</protein>
<feature type="transmembrane region" description="Helical" evidence="1">
    <location>
        <begin position="44"/>
        <end position="65"/>
    </location>
</feature>
<name>A0ABT9A2H6_9SPHN</name>
<feature type="transmembrane region" description="Helical" evidence="1">
    <location>
        <begin position="6"/>
        <end position="24"/>
    </location>
</feature>
<accession>A0ABT9A2H6</accession>
<organism evidence="2 3">
    <name type="scientific">Sphingomonas immobilis</name>
    <dbReference type="NCBI Taxonomy" id="3063997"/>
    <lineage>
        <taxon>Bacteria</taxon>
        <taxon>Pseudomonadati</taxon>
        <taxon>Pseudomonadota</taxon>
        <taxon>Alphaproteobacteria</taxon>
        <taxon>Sphingomonadales</taxon>
        <taxon>Sphingomonadaceae</taxon>
        <taxon>Sphingomonas</taxon>
    </lineage>
</organism>
<proteinExistence type="predicted"/>
<sequence>MSLFAGDYNLQALVAAVVGAWLYVSEPPSARIAGGTASRTRALWRLSGIVLMLGAAAYLVVQVAGGAA</sequence>
<dbReference type="RefSeq" id="WP_304562476.1">
    <property type="nucleotide sequence ID" value="NZ_JAUQSZ010000013.1"/>
</dbReference>
<comment type="caution">
    <text evidence="2">The sequence shown here is derived from an EMBL/GenBank/DDBJ whole genome shotgun (WGS) entry which is preliminary data.</text>
</comment>
<keyword evidence="1" id="KW-1133">Transmembrane helix</keyword>
<reference evidence="2" key="1">
    <citation type="submission" date="2023-07" db="EMBL/GenBank/DDBJ databases">
        <authorList>
            <person name="Kim M.K."/>
        </authorList>
    </citation>
    <scope>NUCLEOTIDE SEQUENCE</scope>
    <source>
        <strain evidence="2">CA1-15</strain>
    </source>
</reference>
<dbReference type="Proteomes" id="UP001176468">
    <property type="component" value="Unassembled WGS sequence"/>
</dbReference>
<keyword evidence="1" id="KW-0812">Transmembrane</keyword>
<keyword evidence="3" id="KW-1185">Reference proteome</keyword>
<gene>
    <name evidence="2" type="ORF">Q5H94_16935</name>
</gene>
<evidence type="ECO:0000256" key="1">
    <source>
        <dbReference type="SAM" id="Phobius"/>
    </source>
</evidence>